<evidence type="ECO:0000313" key="1">
    <source>
        <dbReference type="EMBL" id="MFC4735154.1"/>
    </source>
</evidence>
<dbReference type="RefSeq" id="WP_377907786.1">
    <property type="nucleotide sequence ID" value="NZ_JBHSGK010000002.1"/>
</dbReference>
<proteinExistence type="predicted"/>
<dbReference type="EMBL" id="JBHSGK010000002">
    <property type="protein sequence ID" value="MFC4735154.1"/>
    <property type="molecule type" value="Genomic_DNA"/>
</dbReference>
<sequence>MTIRFYVSTTTKPMGLAKAIQGAMEEEPTVLLEAVGAGAINQALKAVAAVNASIPESNMKYAVLPVMTVTQVNNSEKMRHMMKLTVKAIN</sequence>
<protein>
    <submittedName>
        <fullName evidence="1">Stage V sporulation protein S</fullName>
    </submittedName>
</protein>
<dbReference type="InterPro" id="IPR007347">
    <property type="entry name" value="SpoVS"/>
</dbReference>
<evidence type="ECO:0000313" key="2">
    <source>
        <dbReference type="Proteomes" id="UP001595896"/>
    </source>
</evidence>
<comment type="caution">
    <text evidence="1">The sequence shown here is derived from an EMBL/GenBank/DDBJ whole genome shotgun (WGS) entry which is preliminary data.</text>
</comment>
<keyword evidence="2" id="KW-1185">Reference proteome</keyword>
<dbReference type="Pfam" id="PF04232">
    <property type="entry name" value="SpoVS"/>
    <property type="match status" value="1"/>
</dbReference>
<name>A0ABV9NT67_9BACI</name>
<organism evidence="1 2">
    <name type="scientific">Bacillus daqingensis</name>
    <dbReference type="NCBI Taxonomy" id="872396"/>
    <lineage>
        <taxon>Bacteria</taxon>
        <taxon>Bacillati</taxon>
        <taxon>Bacillota</taxon>
        <taxon>Bacilli</taxon>
        <taxon>Bacillales</taxon>
        <taxon>Bacillaceae</taxon>
        <taxon>Bacillus</taxon>
    </lineage>
</organism>
<dbReference type="InterPro" id="IPR036882">
    <property type="entry name" value="Alba-like_dom_sf"/>
</dbReference>
<dbReference type="Gene3D" id="3.30.110.20">
    <property type="entry name" value="Alba-like domain"/>
    <property type="match status" value="1"/>
</dbReference>
<dbReference type="Proteomes" id="UP001595896">
    <property type="component" value="Unassembled WGS sequence"/>
</dbReference>
<gene>
    <name evidence="1" type="ORF">ACFO4L_01030</name>
</gene>
<accession>A0ABV9NT67</accession>
<reference evidence="2" key="1">
    <citation type="journal article" date="2019" name="Int. J. Syst. Evol. Microbiol.">
        <title>The Global Catalogue of Microorganisms (GCM) 10K type strain sequencing project: providing services to taxonomists for standard genome sequencing and annotation.</title>
        <authorList>
            <consortium name="The Broad Institute Genomics Platform"/>
            <consortium name="The Broad Institute Genome Sequencing Center for Infectious Disease"/>
            <person name="Wu L."/>
            <person name="Ma J."/>
        </authorList>
    </citation>
    <scope>NUCLEOTIDE SEQUENCE [LARGE SCALE GENOMIC DNA]</scope>
    <source>
        <strain evidence="2">JCM 12165</strain>
    </source>
</reference>